<feature type="non-terminal residue" evidence="1">
    <location>
        <position position="42"/>
    </location>
</feature>
<reference evidence="1" key="1">
    <citation type="submission" date="2021-06" db="EMBL/GenBank/DDBJ databases">
        <authorList>
            <person name="Kallberg Y."/>
            <person name="Tangrot J."/>
            <person name="Rosling A."/>
        </authorList>
    </citation>
    <scope>NUCLEOTIDE SEQUENCE</scope>
    <source>
        <strain evidence="1">28 12/20/2015</strain>
    </source>
</reference>
<gene>
    <name evidence="1" type="ORF">SPELUC_LOCUS8187</name>
</gene>
<organism evidence="1 2">
    <name type="scientific">Cetraspora pellucida</name>
    <dbReference type="NCBI Taxonomy" id="1433469"/>
    <lineage>
        <taxon>Eukaryota</taxon>
        <taxon>Fungi</taxon>
        <taxon>Fungi incertae sedis</taxon>
        <taxon>Mucoromycota</taxon>
        <taxon>Glomeromycotina</taxon>
        <taxon>Glomeromycetes</taxon>
        <taxon>Diversisporales</taxon>
        <taxon>Gigasporaceae</taxon>
        <taxon>Cetraspora</taxon>
    </lineage>
</organism>
<proteinExistence type="predicted"/>
<dbReference type="Proteomes" id="UP000789366">
    <property type="component" value="Unassembled WGS sequence"/>
</dbReference>
<dbReference type="EMBL" id="CAJVPW010011885">
    <property type="protein sequence ID" value="CAG8629923.1"/>
    <property type="molecule type" value="Genomic_DNA"/>
</dbReference>
<accession>A0ACA9N2A5</accession>
<sequence length="42" mass="4974">MIHVIRFEEWAKSLGDIYRVQMGQQNWIILTSDKVVGELLQK</sequence>
<keyword evidence="2" id="KW-1185">Reference proteome</keyword>
<evidence type="ECO:0000313" key="2">
    <source>
        <dbReference type="Proteomes" id="UP000789366"/>
    </source>
</evidence>
<evidence type="ECO:0000313" key="1">
    <source>
        <dbReference type="EMBL" id="CAG8629923.1"/>
    </source>
</evidence>
<protein>
    <submittedName>
        <fullName evidence="1">6153_t:CDS:1</fullName>
    </submittedName>
</protein>
<name>A0ACA9N2A5_9GLOM</name>
<comment type="caution">
    <text evidence="1">The sequence shown here is derived from an EMBL/GenBank/DDBJ whole genome shotgun (WGS) entry which is preliminary data.</text>
</comment>